<name>D6SM85_9BACT</name>
<dbReference type="SUPFAM" id="SSF140490">
    <property type="entry name" value="Nqo1C-terminal domain-like"/>
    <property type="match status" value="1"/>
</dbReference>
<dbReference type="PANTHER" id="PTHR43578:SF3">
    <property type="entry name" value="NADH-QUINONE OXIDOREDUCTASE SUBUNIT F"/>
    <property type="match status" value="1"/>
</dbReference>
<keyword evidence="3" id="KW-0479">Metal-binding</keyword>
<dbReference type="InterPro" id="IPR037207">
    <property type="entry name" value="Nuop51_4Fe4S-bd_sf"/>
</dbReference>
<dbReference type="Pfam" id="PF10589">
    <property type="entry name" value="NADH_4Fe-4S"/>
    <property type="match status" value="1"/>
</dbReference>
<evidence type="ECO:0000256" key="3">
    <source>
        <dbReference type="ARBA" id="ARBA00022723"/>
    </source>
</evidence>
<dbReference type="SMART" id="SM00928">
    <property type="entry name" value="NADH_4Fe-4S"/>
    <property type="match status" value="1"/>
</dbReference>
<dbReference type="Gene3D" id="3.40.30.10">
    <property type="entry name" value="Glutaredoxin"/>
    <property type="match status" value="1"/>
</dbReference>
<dbReference type="SUPFAM" id="SSF54862">
    <property type="entry name" value="4Fe-4S ferredoxins"/>
    <property type="match status" value="1"/>
</dbReference>
<keyword evidence="7" id="KW-0560">Oxidoreductase</keyword>
<sequence>MDNNSVVIKVCSGTGSISAGGALVLDAFRKLVLSSDLEASFQNRCRADKVGCRGFCARDVLVDVVVDGEKTTYERVKSDMVPRIFEEHILGGSPVQEWTADELHQSFQDNQKKVVLAHCGEIDPEDLDAYLNVKGYQAARNAFNNMHPVEIIEKIKRSKLRGRGGAGFSTGHKWEFAYKVDDQEKYVVCNGNESDPGAFADRCIMEGDPHAVIEGMMICARAIGAGKGYIYIRDGYSLAVKRLRLALKQCYERGLLGKNIFESGHDLDIKLYPAPGAFICGEATALVQSIEGKRAMPTPRMTRTSENGIRGKPTVINNAETLANVPKILRNGASWFAGLGTDTSGGTKVFSLTGKVKSNGLVEVPMGATLRDVVYKVGGGIDQDRAFKGIQLGGPTGGCVPGSCLDSRVDYESLALAGTIMGSGGMVVLDETNCIVDTAKFFLDITQAESCGKCTPCRIGMRRMYEILERITIGNGRDGDVELLEDLGSHIRATSLCGFGMTAPNPVLSTVRYFRDEYNIHIRDRKCPALVCKSLLTFSCIEETCTGCGMCKRVCPADAIRGTRKKPHFIDQELCVKCGSCFDSCKFGAILKE</sequence>
<accession>D6SM85</accession>
<keyword evidence="5" id="KW-0411">Iron-sulfur</keyword>
<dbReference type="InterPro" id="IPR011538">
    <property type="entry name" value="Nuo51_FMN-bd"/>
</dbReference>
<protein>
    <submittedName>
        <fullName evidence="7">NADH dehydrogenase (Quinone)</fullName>
        <ecNumber evidence="7">1.6.99.5</ecNumber>
    </submittedName>
</protein>
<dbReference type="EC" id="1.6.99.5" evidence="7"/>
<evidence type="ECO:0000313" key="8">
    <source>
        <dbReference type="Proteomes" id="UP000005496"/>
    </source>
</evidence>
<dbReference type="FunFam" id="1.20.1440.230:FF:000001">
    <property type="entry name" value="Mitochondrial NADH dehydrogenase flavoprotein 1"/>
    <property type="match status" value="1"/>
</dbReference>
<dbReference type="SUPFAM" id="SSF52833">
    <property type="entry name" value="Thioredoxin-like"/>
    <property type="match status" value="1"/>
</dbReference>
<dbReference type="GO" id="GO:0008137">
    <property type="term" value="F:NADH dehydrogenase (ubiquinone) activity"/>
    <property type="evidence" value="ECO:0007669"/>
    <property type="project" value="InterPro"/>
</dbReference>
<dbReference type="RefSeq" id="WP_008868925.1">
    <property type="nucleotide sequence ID" value="NZ_ACJN02000001.1"/>
</dbReference>
<evidence type="ECO:0000256" key="1">
    <source>
        <dbReference type="ARBA" id="ARBA00007523"/>
    </source>
</evidence>
<dbReference type="InterPro" id="IPR019575">
    <property type="entry name" value="Nuop51_4Fe4S-bd"/>
</dbReference>
<reference evidence="7" key="1">
    <citation type="submission" date="2010-05" db="EMBL/GenBank/DDBJ databases">
        <title>The draft genome of Desulfonatronospira thiodismutans ASO3-1.</title>
        <authorList>
            <consortium name="US DOE Joint Genome Institute (JGI-PGF)"/>
            <person name="Lucas S."/>
            <person name="Copeland A."/>
            <person name="Lapidus A."/>
            <person name="Cheng J.-F."/>
            <person name="Bruce D."/>
            <person name="Goodwin L."/>
            <person name="Pitluck S."/>
            <person name="Chertkov O."/>
            <person name="Brettin T."/>
            <person name="Detter J.C."/>
            <person name="Han C."/>
            <person name="Land M.L."/>
            <person name="Hauser L."/>
            <person name="Kyrpides N."/>
            <person name="Mikhailova N."/>
            <person name="Muyzer G."/>
            <person name="Woyke T."/>
        </authorList>
    </citation>
    <scope>NUCLEOTIDE SEQUENCE [LARGE SCALE GENOMIC DNA]</scope>
    <source>
        <strain evidence="7">ASO3-1</strain>
    </source>
</reference>
<dbReference type="CDD" id="cd02980">
    <property type="entry name" value="TRX_Fd_family"/>
    <property type="match status" value="1"/>
</dbReference>
<dbReference type="Gene3D" id="3.30.70.20">
    <property type="match status" value="1"/>
</dbReference>
<keyword evidence="4" id="KW-0408">Iron</keyword>
<dbReference type="InterPro" id="IPR017900">
    <property type="entry name" value="4Fe4S_Fe_S_CS"/>
</dbReference>
<organism evidence="7 8">
    <name type="scientific">Desulfonatronospira thiodismutans ASO3-1</name>
    <dbReference type="NCBI Taxonomy" id="555779"/>
    <lineage>
        <taxon>Bacteria</taxon>
        <taxon>Pseudomonadati</taxon>
        <taxon>Thermodesulfobacteriota</taxon>
        <taxon>Desulfovibrionia</taxon>
        <taxon>Desulfovibrionales</taxon>
        <taxon>Desulfonatronovibrionaceae</taxon>
        <taxon>Desulfonatronospira</taxon>
    </lineage>
</organism>
<dbReference type="Proteomes" id="UP000005496">
    <property type="component" value="Unassembled WGS sequence"/>
</dbReference>
<dbReference type="PROSITE" id="PS00198">
    <property type="entry name" value="4FE4S_FER_1"/>
    <property type="match status" value="1"/>
</dbReference>
<dbReference type="Gene3D" id="3.10.20.600">
    <property type="match status" value="1"/>
</dbReference>
<dbReference type="Gene3D" id="1.20.1440.230">
    <property type="entry name" value="NADH-ubiquinone oxidoreductase 51kDa subunit, iron-sulphur binding domain"/>
    <property type="match status" value="1"/>
</dbReference>
<dbReference type="GO" id="GO:0051539">
    <property type="term" value="F:4 iron, 4 sulfur cluster binding"/>
    <property type="evidence" value="ECO:0007669"/>
    <property type="project" value="UniProtKB-KW"/>
</dbReference>
<evidence type="ECO:0000256" key="5">
    <source>
        <dbReference type="ARBA" id="ARBA00023014"/>
    </source>
</evidence>
<dbReference type="GO" id="GO:0046872">
    <property type="term" value="F:metal ion binding"/>
    <property type="evidence" value="ECO:0007669"/>
    <property type="project" value="UniProtKB-KW"/>
</dbReference>
<feature type="domain" description="4Fe-4S ferredoxin-type" evidence="6">
    <location>
        <begin position="536"/>
        <end position="565"/>
    </location>
</feature>
<dbReference type="InterPro" id="IPR036249">
    <property type="entry name" value="Thioredoxin-like_sf"/>
</dbReference>
<keyword evidence="2" id="KW-0004">4Fe-4S</keyword>
<dbReference type="OrthoDB" id="9805533at2"/>
<evidence type="ECO:0000256" key="2">
    <source>
        <dbReference type="ARBA" id="ARBA00022485"/>
    </source>
</evidence>
<dbReference type="GO" id="GO:0016491">
    <property type="term" value="F:oxidoreductase activity"/>
    <property type="evidence" value="ECO:0007669"/>
    <property type="project" value="UniProtKB-KW"/>
</dbReference>
<dbReference type="FunFam" id="3.40.50.11540:FF:000001">
    <property type="entry name" value="NADH dehydrogenase [ubiquinone] flavoprotein 1, mitochondrial"/>
    <property type="match status" value="1"/>
</dbReference>
<dbReference type="EMBL" id="ACJN02000001">
    <property type="protein sequence ID" value="EFI35796.1"/>
    <property type="molecule type" value="Genomic_DNA"/>
</dbReference>
<comment type="caution">
    <text evidence="7">The sequence shown here is derived from an EMBL/GenBank/DDBJ whole genome shotgun (WGS) entry which is preliminary data.</text>
</comment>
<dbReference type="Pfam" id="PF10531">
    <property type="entry name" value="SLBB"/>
    <property type="match status" value="1"/>
</dbReference>
<dbReference type="Gene3D" id="3.40.50.11540">
    <property type="entry name" value="NADH-ubiquinone oxidoreductase 51kDa subunit"/>
    <property type="match status" value="1"/>
</dbReference>
<dbReference type="InterPro" id="IPR017896">
    <property type="entry name" value="4Fe4S_Fe-S-bd"/>
</dbReference>
<dbReference type="PANTHER" id="PTHR43578">
    <property type="entry name" value="NADH-QUINONE OXIDOREDUCTASE SUBUNIT F"/>
    <property type="match status" value="1"/>
</dbReference>
<keyword evidence="8" id="KW-1185">Reference proteome</keyword>
<dbReference type="InterPro" id="IPR037225">
    <property type="entry name" value="Nuo51_FMN-bd_sf"/>
</dbReference>
<evidence type="ECO:0000256" key="4">
    <source>
        <dbReference type="ARBA" id="ARBA00023004"/>
    </source>
</evidence>
<dbReference type="PROSITE" id="PS00645">
    <property type="entry name" value="COMPLEX1_51K_2"/>
    <property type="match status" value="1"/>
</dbReference>
<comment type="similarity">
    <text evidence="1">Belongs to the complex I 51 kDa subunit family.</text>
</comment>
<feature type="domain" description="4Fe-4S ferredoxin-type" evidence="6">
    <location>
        <begin position="566"/>
        <end position="593"/>
    </location>
</feature>
<evidence type="ECO:0000259" key="6">
    <source>
        <dbReference type="PROSITE" id="PS51379"/>
    </source>
</evidence>
<dbReference type="SUPFAM" id="SSF142019">
    <property type="entry name" value="Nqo1 FMN-binding domain-like"/>
    <property type="match status" value="1"/>
</dbReference>
<gene>
    <name evidence="7" type="ORF">Dthio_PD3231</name>
</gene>
<dbReference type="AlphaFoldDB" id="D6SM85"/>
<dbReference type="Pfam" id="PF01512">
    <property type="entry name" value="Complex1_51K"/>
    <property type="match status" value="1"/>
</dbReference>
<evidence type="ECO:0000313" key="7">
    <source>
        <dbReference type="EMBL" id="EFI35796.1"/>
    </source>
</evidence>
<dbReference type="SUPFAM" id="SSF142984">
    <property type="entry name" value="Nqo1 middle domain-like"/>
    <property type="match status" value="1"/>
</dbReference>
<dbReference type="Gene3D" id="6.10.250.1450">
    <property type="match status" value="1"/>
</dbReference>
<dbReference type="GO" id="GO:0010181">
    <property type="term" value="F:FMN binding"/>
    <property type="evidence" value="ECO:0007669"/>
    <property type="project" value="InterPro"/>
</dbReference>
<dbReference type="eggNOG" id="COG1894">
    <property type="taxonomic scope" value="Bacteria"/>
</dbReference>
<proteinExistence type="inferred from homology"/>
<dbReference type="InterPro" id="IPR019554">
    <property type="entry name" value="Soluble_ligand-bd"/>
</dbReference>
<dbReference type="PROSITE" id="PS51379">
    <property type="entry name" value="4FE4S_FER_2"/>
    <property type="match status" value="2"/>
</dbReference>
<dbReference type="InterPro" id="IPR001949">
    <property type="entry name" value="NADH-UbQ_OxRdtase_51kDa_CS"/>
</dbReference>
<dbReference type="Pfam" id="PF13187">
    <property type="entry name" value="Fer4_9"/>
    <property type="match status" value="1"/>
</dbReference>